<evidence type="ECO:0000313" key="3">
    <source>
        <dbReference type="EMBL" id="PEH72683.1"/>
    </source>
</evidence>
<reference evidence="4" key="1">
    <citation type="submission" date="2017-09" db="EMBL/GenBank/DDBJ databases">
        <title>FDA dAtabase for Regulatory Grade micrObial Sequences (FDA-ARGOS): Supporting development and validation of Infectious Disease Dx tests.</title>
        <authorList>
            <person name="Goldberg B."/>
            <person name="Campos J."/>
            <person name="Tallon L."/>
            <person name="Sadzewicz L."/>
            <person name="Ott S."/>
            <person name="Zhao X."/>
            <person name="Nagaraj S."/>
            <person name="Vavikolanu K."/>
            <person name="Aluvathingal J."/>
            <person name="Nadendla S."/>
            <person name="Geyer C."/>
            <person name="Sichtig H."/>
        </authorList>
    </citation>
    <scope>NUCLEOTIDE SEQUENCE [LARGE SCALE GENOMIC DNA]</scope>
    <source>
        <strain evidence="4">FDAARGOS_370</strain>
    </source>
</reference>
<feature type="signal peptide" evidence="2">
    <location>
        <begin position="1"/>
        <end position="20"/>
    </location>
</feature>
<feature type="compositionally biased region" description="Basic and acidic residues" evidence="1">
    <location>
        <begin position="90"/>
        <end position="100"/>
    </location>
</feature>
<dbReference type="AlphaFoldDB" id="A0A2A7U367"/>
<dbReference type="Proteomes" id="UP000219788">
    <property type="component" value="Unassembled WGS sequence"/>
</dbReference>
<evidence type="ECO:0000256" key="2">
    <source>
        <dbReference type="SAM" id="SignalP"/>
    </source>
</evidence>
<dbReference type="GeneID" id="93124152"/>
<protein>
    <submittedName>
        <fullName evidence="3">Silver-binding protein SilE</fullName>
    </submittedName>
</protein>
<sequence length="100" mass="10805">MKLVIYTTLFMLSISGASWANGTVDIHQQVDNAQAAAHQRLSSVPTATAPATGDDINALDAHQRAMIAHQAMDNGSASAHQQIIQHHQKLHDAEALRSRE</sequence>
<dbReference type="RefSeq" id="WP_005286217.1">
    <property type="nucleotide sequence ID" value="NZ_AP028090.1"/>
</dbReference>
<gene>
    <name evidence="3" type="ORF">CRM76_12475</name>
</gene>
<feature type="region of interest" description="Disordered" evidence="1">
    <location>
        <begin position="71"/>
        <end position="100"/>
    </location>
</feature>
<proteinExistence type="predicted"/>
<evidence type="ECO:0000256" key="1">
    <source>
        <dbReference type="SAM" id="MobiDB-lite"/>
    </source>
</evidence>
<dbReference type="OrthoDB" id="6581171at2"/>
<keyword evidence="2" id="KW-0732">Signal</keyword>
<accession>A0A2A7U367</accession>
<dbReference type="EMBL" id="PDDV01000013">
    <property type="protein sequence ID" value="PEH72683.1"/>
    <property type="molecule type" value="Genomic_DNA"/>
</dbReference>
<comment type="caution">
    <text evidence="3">The sequence shown here is derived from an EMBL/GenBank/DDBJ whole genome shotgun (WGS) entry which is preliminary data.</text>
</comment>
<organism evidence="3 4">
    <name type="scientific">Edwardsiella tarda</name>
    <dbReference type="NCBI Taxonomy" id="636"/>
    <lineage>
        <taxon>Bacteria</taxon>
        <taxon>Pseudomonadati</taxon>
        <taxon>Pseudomonadota</taxon>
        <taxon>Gammaproteobacteria</taxon>
        <taxon>Enterobacterales</taxon>
        <taxon>Hafniaceae</taxon>
        <taxon>Edwardsiella</taxon>
    </lineage>
</organism>
<evidence type="ECO:0000313" key="4">
    <source>
        <dbReference type="Proteomes" id="UP000219788"/>
    </source>
</evidence>
<name>A0A2A7U367_EDWTA</name>
<feature type="chain" id="PRO_5012224968" evidence="2">
    <location>
        <begin position="21"/>
        <end position="100"/>
    </location>
</feature>